<dbReference type="Gene3D" id="1.10.287.110">
    <property type="entry name" value="DnaJ domain"/>
    <property type="match status" value="1"/>
</dbReference>
<proteinExistence type="predicted"/>
<comment type="caution">
    <text evidence="3">The sequence shown here is derived from an EMBL/GenBank/DDBJ whole genome shotgun (WGS) entry which is preliminary data.</text>
</comment>
<sequence>MLKVELTTELIARTHKSTLQFGGTKKKMASGESSKSAESESAFNLFYTEVKAIEQVDSVLTSKQQIDRLHRPGSTYFNLNPFEVLQIDPDCTMADVKKKYRQLSILVHPDKNPADPDRSQKSFEAVNKAYKTLENEEGYKRCKEIVEEAKTRTEDMMKQKRKQLKKEGKPIIIPEDDTEQYKHAVYVQTCKLFADLERLRQEREAKDMHERKRKAEEEETEKEQKKVKEEWNKNFEESRSDRVNSWRNWKTGSKKTKTKTSKSGEFKPPETQGRAAMTVLIQVFDNKE</sequence>
<gene>
    <name evidence="3" type="ORF">MEDL_58367</name>
</gene>
<protein>
    <submittedName>
        <fullName evidence="3">DNAJC8</fullName>
    </submittedName>
</protein>
<dbReference type="Pfam" id="PF00226">
    <property type="entry name" value="DnaJ"/>
    <property type="match status" value="1"/>
</dbReference>
<dbReference type="PANTHER" id="PTHR15606">
    <property type="entry name" value="DNAJ HOMOLOG SUBFAMILY C MEMBER 8/LIPOPOLYSACCHARIDE SPECIFIC RESPONSE-7-RELATED"/>
    <property type="match status" value="1"/>
</dbReference>
<dbReference type="CDD" id="cd06257">
    <property type="entry name" value="DnaJ"/>
    <property type="match status" value="1"/>
</dbReference>
<accession>A0A8S3UM48</accession>
<dbReference type="FunFam" id="1.10.287.110:FF:000158">
    <property type="entry name" value="dnaJ homolog subfamily C member 8"/>
    <property type="match status" value="1"/>
</dbReference>
<dbReference type="AlphaFoldDB" id="A0A8S3UM48"/>
<dbReference type="PANTHER" id="PTHR15606:SF4">
    <property type="entry name" value="DNAJ HOMOLOG SUBFAMILY C MEMBER 8"/>
    <property type="match status" value="1"/>
</dbReference>
<evidence type="ECO:0000313" key="4">
    <source>
        <dbReference type="Proteomes" id="UP000683360"/>
    </source>
</evidence>
<dbReference type="Proteomes" id="UP000683360">
    <property type="component" value="Unassembled WGS sequence"/>
</dbReference>
<dbReference type="SUPFAM" id="SSF46565">
    <property type="entry name" value="Chaperone J-domain"/>
    <property type="match status" value="1"/>
</dbReference>
<dbReference type="PRINTS" id="PR00625">
    <property type="entry name" value="JDOMAIN"/>
</dbReference>
<dbReference type="GO" id="GO:0005634">
    <property type="term" value="C:nucleus"/>
    <property type="evidence" value="ECO:0007669"/>
    <property type="project" value="TreeGrafter"/>
</dbReference>
<name>A0A8S3UM48_MYTED</name>
<dbReference type="OrthoDB" id="342454at2759"/>
<feature type="domain" description="J" evidence="2">
    <location>
        <begin position="80"/>
        <end position="150"/>
    </location>
</feature>
<dbReference type="InterPro" id="IPR036869">
    <property type="entry name" value="J_dom_sf"/>
</dbReference>
<reference evidence="3" key="1">
    <citation type="submission" date="2021-03" db="EMBL/GenBank/DDBJ databases">
        <authorList>
            <person name="Bekaert M."/>
        </authorList>
    </citation>
    <scope>NUCLEOTIDE SEQUENCE</scope>
</reference>
<dbReference type="InterPro" id="IPR042858">
    <property type="entry name" value="DNAJC8"/>
</dbReference>
<evidence type="ECO:0000313" key="3">
    <source>
        <dbReference type="EMBL" id="CAG2246394.1"/>
    </source>
</evidence>
<dbReference type="SMART" id="SM00271">
    <property type="entry name" value="DnaJ"/>
    <property type="match status" value="1"/>
</dbReference>
<keyword evidence="4" id="KW-1185">Reference proteome</keyword>
<dbReference type="PROSITE" id="PS50076">
    <property type="entry name" value="DNAJ_2"/>
    <property type="match status" value="1"/>
</dbReference>
<feature type="region of interest" description="Disordered" evidence="1">
    <location>
        <begin position="207"/>
        <end position="274"/>
    </location>
</feature>
<evidence type="ECO:0000256" key="1">
    <source>
        <dbReference type="SAM" id="MobiDB-lite"/>
    </source>
</evidence>
<dbReference type="EMBL" id="CAJPWZ010002864">
    <property type="protein sequence ID" value="CAG2246394.1"/>
    <property type="molecule type" value="Genomic_DNA"/>
</dbReference>
<feature type="compositionally biased region" description="Basic and acidic residues" evidence="1">
    <location>
        <begin position="207"/>
        <end position="244"/>
    </location>
</feature>
<dbReference type="InterPro" id="IPR001623">
    <property type="entry name" value="DnaJ_domain"/>
</dbReference>
<evidence type="ECO:0000259" key="2">
    <source>
        <dbReference type="PROSITE" id="PS50076"/>
    </source>
</evidence>
<organism evidence="3 4">
    <name type="scientific">Mytilus edulis</name>
    <name type="common">Blue mussel</name>
    <dbReference type="NCBI Taxonomy" id="6550"/>
    <lineage>
        <taxon>Eukaryota</taxon>
        <taxon>Metazoa</taxon>
        <taxon>Spiralia</taxon>
        <taxon>Lophotrochozoa</taxon>
        <taxon>Mollusca</taxon>
        <taxon>Bivalvia</taxon>
        <taxon>Autobranchia</taxon>
        <taxon>Pteriomorphia</taxon>
        <taxon>Mytilida</taxon>
        <taxon>Mytiloidea</taxon>
        <taxon>Mytilidae</taxon>
        <taxon>Mytilinae</taxon>
        <taxon>Mytilus</taxon>
    </lineage>
</organism>